<keyword evidence="2" id="KW-1185">Reference proteome</keyword>
<dbReference type="RefSeq" id="WP_098037969.1">
    <property type="nucleotide sequence ID" value="NZ_CWGJ01000011.1"/>
</dbReference>
<reference evidence="2" key="1">
    <citation type="submission" date="2015-06" db="EMBL/GenBank/DDBJ databases">
        <authorList>
            <person name="Bertelli C."/>
        </authorList>
    </citation>
    <scope>NUCLEOTIDE SEQUENCE [LARGE SCALE GENOMIC DNA]</scope>
    <source>
        <strain evidence="2">CRIB-30</strain>
    </source>
</reference>
<sequence>MSYSTRLEQKARERKEAFVDEGPIRFWLAMGVELTFSSDLITISTRIDSPYLNGVLNCRLHPRHIPGGIEMMKKRFDREGVPFFWRVKDEAGCLHLQEALLSQGFVKETTLLGLHAELNSTPESLLEGKNPLTLRFPSDLRGISDVLASRMALTKRGKRDLLFMQGAVKNFSVRHFLGSQEGEIVAAASILYEGDRASIHHLSLGQKEKDAALATRFVAALALHCKRMGIRSLAITHDERESLPFLSLGFERLSDYGFFLLAD</sequence>
<protein>
    <recommendedName>
        <fullName evidence="3">N-acetyltransferase domain-containing protein</fullName>
    </recommendedName>
</protein>
<gene>
    <name evidence="1" type="ORF">ELAC_0767</name>
</gene>
<evidence type="ECO:0000313" key="2">
    <source>
        <dbReference type="Proteomes" id="UP000220251"/>
    </source>
</evidence>
<proteinExistence type="predicted"/>
<dbReference type="Gene3D" id="3.40.630.30">
    <property type="match status" value="1"/>
</dbReference>
<dbReference type="InterPro" id="IPR016181">
    <property type="entry name" value="Acyl_CoA_acyltransferase"/>
</dbReference>
<dbReference type="AlphaFoldDB" id="A0A0H5DR56"/>
<dbReference type="EMBL" id="CWGJ01000011">
    <property type="protein sequence ID" value="CRX38119.1"/>
    <property type="molecule type" value="Genomic_DNA"/>
</dbReference>
<dbReference type="Proteomes" id="UP000220251">
    <property type="component" value="Unassembled WGS sequence"/>
</dbReference>
<evidence type="ECO:0008006" key="3">
    <source>
        <dbReference type="Google" id="ProtNLM"/>
    </source>
</evidence>
<accession>A0A0H5DR56</accession>
<dbReference type="SUPFAM" id="SSF55729">
    <property type="entry name" value="Acyl-CoA N-acyltransferases (Nat)"/>
    <property type="match status" value="1"/>
</dbReference>
<organism evidence="1 2">
    <name type="scientific">Estrella lausannensis</name>
    <dbReference type="NCBI Taxonomy" id="483423"/>
    <lineage>
        <taxon>Bacteria</taxon>
        <taxon>Pseudomonadati</taxon>
        <taxon>Chlamydiota</taxon>
        <taxon>Chlamydiia</taxon>
        <taxon>Parachlamydiales</taxon>
        <taxon>Candidatus Criblamydiaceae</taxon>
        <taxon>Estrella</taxon>
    </lineage>
</organism>
<evidence type="ECO:0000313" key="1">
    <source>
        <dbReference type="EMBL" id="CRX38119.1"/>
    </source>
</evidence>
<name>A0A0H5DR56_9BACT</name>